<dbReference type="Pfam" id="PF25137">
    <property type="entry name" value="ADH_Fe_C"/>
    <property type="match status" value="1"/>
</dbReference>
<dbReference type="InterPro" id="IPR018211">
    <property type="entry name" value="ADH_Fe_CS"/>
</dbReference>
<sequence length="386" mass="42006">MMMEQYQLVMPKFVYSGTNSLEKIADIITREKAKKVMVFTGKEILKIGICDKVFEVIRECGADYDVISDIRPEPGTVDVEKVLKQLNQSDGELVVAVGGGSVMDMAKLCAAMKGASYTIHQLLEDNSIMENGLPTVMVPTTCGTGSESTFNSIVAVESKQLKVGIVNTNMMADYVILDSSMIAGLPKHIVASTGVDALAHAVECFTSNRANPFSDLVAKEASKLIFENIVKSYHEPGNMEAKTNMLRAAFLAGVAIASSGTTAVHALSYPLGGKYHIPHGISNAILLAPVMRYNMAACEERLAILADTVSPGGIARSNKEKAEEIVKRIEEIVRDTHIPSSLSEYNVGKEDLDQLVASAFEVKRLLNNNRKELTKEDIKNIYLEIL</sequence>
<keyword evidence="1" id="KW-0560">Oxidoreductase</keyword>
<evidence type="ECO:0000259" key="3">
    <source>
        <dbReference type="Pfam" id="PF25137"/>
    </source>
</evidence>
<dbReference type="GO" id="GO:0046872">
    <property type="term" value="F:metal ion binding"/>
    <property type="evidence" value="ECO:0007669"/>
    <property type="project" value="InterPro"/>
</dbReference>
<organism evidence="4 5">
    <name type="scientific">Alkaliphilus metalliredigens (strain QYMF)</name>
    <dbReference type="NCBI Taxonomy" id="293826"/>
    <lineage>
        <taxon>Bacteria</taxon>
        <taxon>Bacillati</taxon>
        <taxon>Bacillota</taxon>
        <taxon>Clostridia</taxon>
        <taxon>Peptostreptococcales</taxon>
        <taxon>Natronincolaceae</taxon>
        <taxon>Alkaliphilus</taxon>
    </lineage>
</organism>
<dbReference type="AlphaFoldDB" id="A6TJU4"/>
<reference evidence="5" key="1">
    <citation type="journal article" date="2016" name="Genome Announc.">
        <title>Complete genome sequence of Alkaliphilus metalliredigens strain QYMF, an alkaliphilic and metal-reducing bacterium isolated from borax-contaminated leachate ponds.</title>
        <authorList>
            <person name="Hwang C."/>
            <person name="Copeland A."/>
            <person name="Lucas S."/>
            <person name="Lapidus A."/>
            <person name="Barry K."/>
            <person name="Detter J.C."/>
            <person name="Glavina Del Rio T."/>
            <person name="Hammon N."/>
            <person name="Israni S."/>
            <person name="Dalin E."/>
            <person name="Tice H."/>
            <person name="Pitluck S."/>
            <person name="Chertkov O."/>
            <person name="Brettin T."/>
            <person name="Bruce D."/>
            <person name="Han C."/>
            <person name="Schmutz J."/>
            <person name="Larimer F."/>
            <person name="Land M.L."/>
            <person name="Hauser L."/>
            <person name="Kyrpides N."/>
            <person name="Mikhailova N."/>
            <person name="Ye Q."/>
            <person name="Zhou J."/>
            <person name="Richardson P."/>
            <person name="Fields M.W."/>
        </authorList>
    </citation>
    <scope>NUCLEOTIDE SEQUENCE [LARGE SCALE GENOMIC DNA]</scope>
    <source>
        <strain evidence="5">QYMF</strain>
    </source>
</reference>
<dbReference type="Proteomes" id="UP000001572">
    <property type="component" value="Chromosome"/>
</dbReference>
<feature type="domain" description="Alcohol dehydrogenase iron-type/glycerol dehydrogenase GldA" evidence="2">
    <location>
        <begin position="11"/>
        <end position="178"/>
    </location>
</feature>
<feature type="domain" description="Fe-containing alcohol dehydrogenase-like C-terminal" evidence="3">
    <location>
        <begin position="191"/>
        <end position="384"/>
    </location>
</feature>
<accession>A6TJU4</accession>
<dbReference type="InterPro" id="IPR039697">
    <property type="entry name" value="Alcohol_dehydrogenase_Fe"/>
</dbReference>
<name>A6TJU4_ALKMQ</name>
<dbReference type="EMBL" id="CP000724">
    <property type="protein sequence ID" value="ABR46462.1"/>
    <property type="molecule type" value="Genomic_DNA"/>
</dbReference>
<dbReference type="FunFam" id="1.20.1090.10:FF:000001">
    <property type="entry name" value="Aldehyde-alcohol dehydrogenase"/>
    <property type="match status" value="1"/>
</dbReference>
<dbReference type="Gene3D" id="1.20.1090.10">
    <property type="entry name" value="Dehydroquinate synthase-like - alpha domain"/>
    <property type="match status" value="1"/>
</dbReference>
<keyword evidence="5" id="KW-1185">Reference proteome</keyword>
<protein>
    <submittedName>
        <fullName evidence="4">Iron-containing alcohol dehydrogenase</fullName>
    </submittedName>
</protein>
<dbReference type="InterPro" id="IPR056798">
    <property type="entry name" value="ADH_Fe_C"/>
</dbReference>
<dbReference type="InterPro" id="IPR001670">
    <property type="entry name" value="ADH_Fe/GldA"/>
</dbReference>
<dbReference type="HOGENOM" id="CLU_007207_0_0_9"/>
<evidence type="ECO:0000313" key="5">
    <source>
        <dbReference type="Proteomes" id="UP000001572"/>
    </source>
</evidence>
<dbReference type="KEGG" id="amt:Amet_0227"/>
<dbReference type="PROSITE" id="PS00913">
    <property type="entry name" value="ADH_IRON_1"/>
    <property type="match status" value="1"/>
</dbReference>
<dbReference type="STRING" id="293826.Amet_0227"/>
<dbReference type="CDD" id="cd08551">
    <property type="entry name" value="Fe-ADH"/>
    <property type="match status" value="1"/>
</dbReference>
<dbReference type="PANTHER" id="PTHR11496">
    <property type="entry name" value="ALCOHOL DEHYDROGENASE"/>
    <property type="match status" value="1"/>
</dbReference>
<evidence type="ECO:0000256" key="1">
    <source>
        <dbReference type="ARBA" id="ARBA00023002"/>
    </source>
</evidence>
<gene>
    <name evidence="4" type="ordered locus">Amet_0227</name>
</gene>
<evidence type="ECO:0000313" key="4">
    <source>
        <dbReference type="EMBL" id="ABR46462.1"/>
    </source>
</evidence>
<dbReference type="FunFam" id="3.40.50.1970:FF:000003">
    <property type="entry name" value="Alcohol dehydrogenase, iron-containing"/>
    <property type="match status" value="1"/>
</dbReference>
<dbReference type="Pfam" id="PF00465">
    <property type="entry name" value="Fe-ADH"/>
    <property type="match status" value="1"/>
</dbReference>
<dbReference type="SUPFAM" id="SSF56796">
    <property type="entry name" value="Dehydroquinate synthase-like"/>
    <property type="match status" value="1"/>
</dbReference>
<dbReference type="eggNOG" id="COG1454">
    <property type="taxonomic scope" value="Bacteria"/>
</dbReference>
<dbReference type="GO" id="GO:0004022">
    <property type="term" value="F:alcohol dehydrogenase (NAD+) activity"/>
    <property type="evidence" value="ECO:0007669"/>
    <property type="project" value="UniProtKB-ARBA"/>
</dbReference>
<dbReference type="PANTHER" id="PTHR11496:SF83">
    <property type="entry name" value="HYDROXYACID-OXOACID TRANSHYDROGENASE, MITOCHONDRIAL"/>
    <property type="match status" value="1"/>
</dbReference>
<evidence type="ECO:0000259" key="2">
    <source>
        <dbReference type="Pfam" id="PF00465"/>
    </source>
</evidence>
<dbReference type="Gene3D" id="3.40.50.1970">
    <property type="match status" value="1"/>
</dbReference>
<proteinExistence type="predicted"/>